<evidence type="ECO:0000313" key="3">
    <source>
        <dbReference type="Proteomes" id="UP001498935"/>
    </source>
</evidence>
<dbReference type="Proteomes" id="UP001498935">
    <property type="component" value="Unassembled WGS sequence"/>
</dbReference>
<keyword evidence="3" id="KW-1185">Reference proteome</keyword>
<organism evidence="2 3">
    <name type="scientific">Brevibacterium ammoniilyticum</name>
    <dbReference type="NCBI Taxonomy" id="1046555"/>
    <lineage>
        <taxon>Bacteria</taxon>
        <taxon>Bacillati</taxon>
        <taxon>Actinomycetota</taxon>
        <taxon>Actinomycetes</taxon>
        <taxon>Micrococcales</taxon>
        <taxon>Brevibacteriaceae</taxon>
        <taxon>Brevibacterium</taxon>
    </lineage>
</organism>
<accession>A0ABP9U5W9</accession>
<sequence length="83" mass="8427">MKADAVRAGVAATGMILARDGAAGLTLVRPTAAGRMLACFTEVGGLSGPTGHASAAEGHRQLARERSSSRAARRGNTRIALPE</sequence>
<proteinExistence type="predicted"/>
<evidence type="ECO:0000313" key="2">
    <source>
        <dbReference type="EMBL" id="GAA5341041.1"/>
    </source>
</evidence>
<feature type="compositionally biased region" description="Basic and acidic residues" evidence="1">
    <location>
        <begin position="57"/>
        <end position="68"/>
    </location>
</feature>
<dbReference type="EMBL" id="BAABNP010000007">
    <property type="protein sequence ID" value="GAA5341041.1"/>
    <property type="molecule type" value="Genomic_DNA"/>
</dbReference>
<reference evidence="2 3" key="1">
    <citation type="submission" date="2024-02" db="EMBL/GenBank/DDBJ databases">
        <title>Characterization of antibiotic resistant novel bacterial strains and their environmental applications.</title>
        <authorList>
            <person name="Manzoor S."/>
            <person name="Abbas S."/>
            <person name="Arshad M."/>
            <person name="Li W.J."/>
            <person name="Ahmed I."/>
        </authorList>
    </citation>
    <scope>NUCLEOTIDE SEQUENCE [LARGE SCALE GENOMIC DNA]</scope>
    <source>
        <strain evidence="2 3">KACC 15558</strain>
    </source>
</reference>
<comment type="caution">
    <text evidence="2">The sequence shown here is derived from an EMBL/GenBank/DDBJ whole genome shotgun (WGS) entry which is preliminary data.</text>
</comment>
<protein>
    <submittedName>
        <fullName evidence="2">Uncharacterized protein</fullName>
    </submittedName>
</protein>
<feature type="region of interest" description="Disordered" evidence="1">
    <location>
        <begin position="49"/>
        <end position="83"/>
    </location>
</feature>
<evidence type="ECO:0000256" key="1">
    <source>
        <dbReference type="SAM" id="MobiDB-lite"/>
    </source>
</evidence>
<gene>
    <name evidence="2" type="ORF">KACC15558_20810</name>
</gene>
<name>A0ABP9U5W9_9MICO</name>